<evidence type="ECO:0000313" key="6">
    <source>
        <dbReference type="EMBL" id="KHN83011.1"/>
    </source>
</evidence>
<feature type="domain" description="BMERB" evidence="5">
    <location>
        <begin position="823"/>
        <end position="976"/>
    </location>
</feature>
<feature type="compositionally biased region" description="Basic and acidic residues" evidence="2">
    <location>
        <begin position="225"/>
        <end position="239"/>
    </location>
</feature>
<dbReference type="Gene3D" id="1.10.418.10">
    <property type="entry name" value="Calponin-like domain"/>
    <property type="match status" value="1"/>
</dbReference>
<keyword evidence="7" id="KW-1185">Reference proteome</keyword>
<organism evidence="6 7">
    <name type="scientific">Toxocara canis</name>
    <name type="common">Canine roundworm</name>
    <dbReference type="NCBI Taxonomy" id="6265"/>
    <lineage>
        <taxon>Eukaryota</taxon>
        <taxon>Metazoa</taxon>
        <taxon>Ecdysozoa</taxon>
        <taxon>Nematoda</taxon>
        <taxon>Chromadorea</taxon>
        <taxon>Rhabditida</taxon>
        <taxon>Spirurina</taxon>
        <taxon>Ascaridomorpha</taxon>
        <taxon>Ascaridoidea</taxon>
        <taxon>Toxocaridae</taxon>
        <taxon>Toxocara</taxon>
    </lineage>
</organism>
<feature type="region of interest" description="Disordered" evidence="2">
    <location>
        <begin position="562"/>
        <end position="592"/>
    </location>
</feature>
<dbReference type="Pfam" id="PF00307">
    <property type="entry name" value="CH"/>
    <property type="match status" value="1"/>
</dbReference>
<feature type="compositionally biased region" description="Low complexity" evidence="2">
    <location>
        <begin position="301"/>
        <end position="313"/>
    </location>
</feature>
<evidence type="ECO:0000256" key="1">
    <source>
        <dbReference type="SAM" id="Coils"/>
    </source>
</evidence>
<protein>
    <submittedName>
        <fullName evidence="6">EH domain-binding protein 1</fullName>
    </submittedName>
</protein>
<reference evidence="6 7" key="1">
    <citation type="submission" date="2014-11" db="EMBL/GenBank/DDBJ databases">
        <title>Genetic blueprint of the zoonotic pathogen Toxocara canis.</title>
        <authorList>
            <person name="Zhu X.-Q."/>
            <person name="Korhonen P.K."/>
            <person name="Cai H."/>
            <person name="Young N.D."/>
            <person name="Nejsum P."/>
            <person name="von Samson-Himmelstjerna G."/>
            <person name="Boag P.R."/>
            <person name="Tan P."/>
            <person name="Li Q."/>
            <person name="Min J."/>
            <person name="Yang Y."/>
            <person name="Wang X."/>
            <person name="Fang X."/>
            <person name="Hall R.S."/>
            <person name="Hofmann A."/>
            <person name="Sternberg P.W."/>
            <person name="Jex A.R."/>
            <person name="Gasser R.B."/>
        </authorList>
    </citation>
    <scope>NUCLEOTIDE SEQUENCE [LARGE SCALE GENOMIC DNA]</scope>
    <source>
        <strain evidence="6">PN_DK_2014</strain>
    </source>
</reference>
<dbReference type="SMART" id="SM01203">
    <property type="entry name" value="DUF3585"/>
    <property type="match status" value="1"/>
</dbReference>
<accession>A0A0B2VHM4</accession>
<dbReference type="Proteomes" id="UP000031036">
    <property type="component" value="Unassembled WGS sequence"/>
</dbReference>
<dbReference type="Pfam" id="PF12130">
    <property type="entry name" value="bMERB_dom"/>
    <property type="match status" value="1"/>
</dbReference>
<name>A0A0B2VHM4_TOXCA</name>
<dbReference type="PANTHER" id="PTHR23167:SF46">
    <property type="entry name" value="EPS15 HOMOLOGY DOMAIN CONTAINING PROTEIN-BINDING PROTEIN 1, ISOFORM F"/>
    <property type="match status" value="1"/>
</dbReference>
<dbReference type="SUPFAM" id="SSF47576">
    <property type="entry name" value="Calponin-homology domain, CH-domain"/>
    <property type="match status" value="1"/>
</dbReference>
<evidence type="ECO:0000259" key="3">
    <source>
        <dbReference type="PROSITE" id="PS50021"/>
    </source>
</evidence>
<evidence type="ECO:0000259" key="5">
    <source>
        <dbReference type="PROSITE" id="PS51848"/>
    </source>
</evidence>
<evidence type="ECO:0000259" key="4">
    <source>
        <dbReference type="PROSITE" id="PS51840"/>
    </source>
</evidence>
<feature type="domain" description="Calponin-homology (CH)" evidence="3">
    <location>
        <begin position="382"/>
        <end position="490"/>
    </location>
</feature>
<dbReference type="PANTHER" id="PTHR23167">
    <property type="entry name" value="CALPONIN HOMOLOGY DOMAIN-CONTAINING PROTEIN DDB_G0272472-RELATED"/>
    <property type="match status" value="1"/>
</dbReference>
<dbReference type="STRING" id="6265.A0A0B2VHM4"/>
<feature type="compositionally biased region" description="Basic and acidic residues" evidence="2">
    <location>
        <begin position="260"/>
        <end position="280"/>
    </location>
</feature>
<feature type="region of interest" description="Disordered" evidence="2">
    <location>
        <begin position="165"/>
        <end position="185"/>
    </location>
</feature>
<dbReference type="PROSITE" id="PS51840">
    <property type="entry name" value="C2_NT"/>
    <property type="match status" value="1"/>
</dbReference>
<keyword evidence="1" id="KW-0175">Coiled coil</keyword>
<dbReference type="InterPro" id="IPR050540">
    <property type="entry name" value="F-actin_Monoox_Mical"/>
</dbReference>
<dbReference type="OMA" id="DPNDTPH"/>
<proteinExistence type="predicted"/>
<dbReference type="PROSITE" id="PS50021">
    <property type="entry name" value="CH"/>
    <property type="match status" value="1"/>
</dbReference>
<dbReference type="SMART" id="SM00033">
    <property type="entry name" value="CH"/>
    <property type="match status" value="1"/>
</dbReference>
<comment type="caution">
    <text evidence="6">The sequence shown here is derived from an EMBL/GenBank/DDBJ whole genome shotgun (WGS) entry which is preliminary data.</text>
</comment>
<sequence length="1022" mass="114130">MSLVWRRIQRSNKKATKYRFTITPQELLIVGSEHWKPNAVVIACMHRRRRVEGKERKWEGSFADPCRGLIVWPAQTPDPLLVETTLYGDNSTREYDDKEWTLVVEERTAKGKRRTVAAVSLNMRLFVQSTPGISSEVKLKMRPLWAEATHCSIQVIITSTMLGESDANDSDIKSDTSSVQGGRSASLERDIADINTQHINTQPMDKAVIAGISIVSNDIEQWKTKSMEDTTDRAVDSNKRWQGSENEYDENSRTGLTNAEPRRGVDVPIDKAPKQADDTSKTTANIPPSSYASKSVDERVTSSSSKSVTSDVVTARNADQRQVSSQTANITHRTENSVKSTNTAIKNAVLDEQKNKATTAGGDVTARSKLSEAESHQELPEVIEGEELLAWCQRVTQGYPSVKIVDFTRSFRSGLALCAIVHRYHPEMIGHFGALDFSDSHSGRRENCRKALVAAAELGVSRKLDAGVTVTLPERHEIRNFLAELRVLLEGAPSAVRRMSTKESDHRISALFSLSESETSVMRELESLRKQREHEEAIDLTNIPEEDRTKFDAVAPGSIKAASLGRTKQSRRLANPFDSDSDDEKHTSSSRFVSASTTTTNIMRNGNVSGAAINGVSEGDDLPVNAVSPVVAARHEELLKKRRQIVGDTKLDSSFVGSDEERAKRLREEARRLMETAANEGATVFISESAPATTHQSPAVPSTSSNLQRRASAKLATSLGSQNELRCLEVATPSVCIYNFKKVQPSPVLQRKKYDTPLIPAFERPTQRLSNSQSDIRNDSWPSAFDRVKRYGSMRGQELADTVARMAGITVTSTAAPSANTAEATPTRKLVSHWEKDLEKMQEEQSKIADRLAEVSEQDEKICALLKRTKASSEEEERLLREHMRLLNEKDALVRRSEYFNVLEQLKEVQDEISALQKKLSSASCIEQEDKTEEDKQNIDRMMDELVELVNKKDQLSQKLIHHEAEDEEFDERDRLTLEATANFSRGYEQPISASKRLITWIRSEISSYNRGASTRLTTVRA</sequence>
<dbReference type="EMBL" id="JPKZ01001277">
    <property type="protein sequence ID" value="KHN83011.1"/>
    <property type="molecule type" value="Genomic_DNA"/>
</dbReference>
<feature type="compositionally biased region" description="Polar residues" evidence="2">
    <location>
        <begin position="320"/>
        <end position="341"/>
    </location>
</feature>
<dbReference type="InterPro" id="IPR036872">
    <property type="entry name" value="CH_dom_sf"/>
</dbReference>
<evidence type="ECO:0000313" key="7">
    <source>
        <dbReference type="Proteomes" id="UP000031036"/>
    </source>
</evidence>
<dbReference type="InterPro" id="IPR019448">
    <property type="entry name" value="NT-C2"/>
</dbReference>
<feature type="domain" description="C2 NT-type" evidence="4">
    <location>
        <begin position="8"/>
        <end position="161"/>
    </location>
</feature>
<feature type="coiled-coil region" evidence="1">
    <location>
        <begin position="838"/>
        <end position="966"/>
    </location>
</feature>
<feature type="compositionally biased region" description="Polar residues" evidence="2">
    <location>
        <begin position="281"/>
        <end position="292"/>
    </location>
</feature>
<dbReference type="InterPro" id="IPR022735">
    <property type="entry name" value="bMERB_dom"/>
</dbReference>
<feature type="region of interest" description="Disordered" evidence="2">
    <location>
        <begin position="225"/>
        <end position="341"/>
    </location>
</feature>
<dbReference type="OrthoDB" id="5972258at2759"/>
<evidence type="ECO:0000256" key="2">
    <source>
        <dbReference type="SAM" id="MobiDB-lite"/>
    </source>
</evidence>
<gene>
    <name evidence="6" type="primary">EHBP1</name>
    <name evidence="6" type="ORF">Tcan_06439</name>
</gene>
<dbReference type="PROSITE" id="PS51848">
    <property type="entry name" value="BMERB"/>
    <property type="match status" value="1"/>
</dbReference>
<dbReference type="AlphaFoldDB" id="A0A0B2VHM4"/>
<dbReference type="InterPro" id="IPR001715">
    <property type="entry name" value="CH_dom"/>
</dbReference>